<dbReference type="EMBL" id="FMTP01000001">
    <property type="protein sequence ID" value="SCW34287.1"/>
    <property type="molecule type" value="Genomic_DNA"/>
</dbReference>
<gene>
    <name evidence="2" type="ORF">SAMN05660859_0697</name>
</gene>
<evidence type="ECO:0000313" key="2">
    <source>
        <dbReference type="EMBL" id="SCW34287.1"/>
    </source>
</evidence>
<protein>
    <submittedName>
        <fullName evidence="2">Uncharacterized protein</fullName>
    </submittedName>
</protein>
<reference evidence="3" key="1">
    <citation type="submission" date="2016-10" db="EMBL/GenBank/DDBJ databases">
        <authorList>
            <person name="Varghese N."/>
            <person name="Submissions S."/>
        </authorList>
    </citation>
    <scope>NUCLEOTIDE SEQUENCE [LARGE SCALE GENOMIC DNA]</scope>
    <source>
        <strain evidence="3">CGMCC 1.1761</strain>
    </source>
</reference>
<organism evidence="2 3">
    <name type="scientific">Ancylobacter rudongensis</name>
    <dbReference type="NCBI Taxonomy" id="177413"/>
    <lineage>
        <taxon>Bacteria</taxon>
        <taxon>Pseudomonadati</taxon>
        <taxon>Pseudomonadota</taxon>
        <taxon>Alphaproteobacteria</taxon>
        <taxon>Hyphomicrobiales</taxon>
        <taxon>Xanthobacteraceae</taxon>
        <taxon>Ancylobacter</taxon>
    </lineage>
</organism>
<feature type="compositionally biased region" description="Acidic residues" evidence="1">
    <location>
        <begin position="39"/>
        <end position="66"/>
    </location>
</feature>
<keyword evidence="3" id="KW-1185">Reference proteome</keyword>
<dbReference type="RefSeq" id="WP_091436139.1">
    <property type="nucleotide sequence ID" value="NZ_FMTP01000001.1"/>
</dbReference>
<feature type="region of interest" description="Disordered" evidence="1">
    <location>
        <begin position="39"/>
        <end position="75"/>
    </location>
</feature>
<evidence type="ECO:0000256" key="1">
    <source>
        <dbReference type="SAM" id="MobiDB-lite"/>
    </source>
</evidence>
<dbReference type="STRING" id="177413.SAMN05660859_0697"/>
<dbReference type="Proteomes" id="UP000198889">
    <property type="component" value="Unassembled WGS sequence"/>
</dbReference>
<accession>A0A1G4PPT7</accession>
<proteinExistence type="predicted"/>
<evidence type="ECO:0000313" key="3">
    <source>
        <dbReference type="Proteomes" id="UP000198889"/>
    </source>
</evidence>
<sequence length="89" mass="10050">MGTHVRERESLVPEYVWIERRRLRQRAERTIEELIELLDELDGESDLEDNGDDGPIDDDEGEEDPAEIGIGDLDGLLEQYPGGWNGGAI</sequence>
<name>A0A1G4PPT7_9HYPH</name>
<dbReference type="AlphaFoldDB" id="A0A1G4PPT7"/>